<keyword evidence="6 8" id="KW-1133">Transmembrane helix</keyword>
<evidence type="ECO:0000256" key="7">
    <source>
        <dbReference type="ARBA" id="ARBA00023136"/>
    </source>
</evidence>
<dbReference type="Proteomes" id="UP001597041">
    <property type="component" value="Unassembled WGS sequence"/>
</dbReference>
<keyword evidence="11" id="KW-1185">Reference proteome</keyword>
<feature type="transmembrane region" description="Helical" evidence="8">
    <location>
        <begin position="218"/>
        <end position="240"/>
    </location>
</feature>
<evidence type="ECO:0000313" key="11">
    <source>
        <dbReference type="Proteomes" id="UP001597041"/>
    </source>
</evidence>
<dbReference type="Gene3D" id="1.20.1250.20">
    <property type="entry name" value="MFS general substrate transporter like domains"/>
    <property type="match status" value="1"/>
</dbReference>
<feature type="transmembrane region" description="Helical" evidence="8">
    <location>
        <begin position="171"/>
        <end position="190"/>
    </location>
</feature>
<proteinExistence type="inferred from homology"/>
<dbReference type="CDD" id="cd17324">
    <property type="entry name" value="MFS_NepI_like"/>
    <property type="match status" value="1"/>
</dbReference>
<evidence type="ECO:0000256" key="5">
    <source>
        <dbReference type="ARBA" id="ARBA00022692"/>
    </source>
</evidence>
<comment type="subcellular location">
    <subcellularLocation>
        <location evidence="1">Cell membrane</location>
        <topology evidence="1">Multi-pass membrane protein</topology>
    </subcellularLocation>
</comment>
<comment type="caution">
    <text evidence="10">The sequence shown here is derived from an EMBL/GenBank/DDBJ whole genome shotgun (WGS) entry which is preliminary data.</text>
</comment>
<keyword evidence="3" id="KW-0813">Transport</keyword>
<feature type="transmembrane region" description="Helical" evidence="8">
    <location>
        <begin position="12"/>
        <end position="34"/>
    </location>
</feature>
<dbReference type="SUPFAM" id="SSF103473">
    <property type="entry name" value="MFS general substrate transporter"/>
    <property type="match status" value="1"/>
</dbReference>
<feature type="transmembrane region" description="Helical" evidence="8">
    <location>
        <begin position="54"/>
        <end position="73"/>
    </location>
</feature>
<evidence type="ECO:0000256" key="8">
    <source>
        <dbReference type="SAM" id="Phobius"/>
    </source>
</evidence>
<dbReference type="PROSITE" id="PS50850">
    <property type="entry name" value="MFS"/>
    <property type="match status" value="1"/>
</dbReference>
<evidence type="ECO:0000256" key="3">
    <source>
        <dbReference type="ARBA" id="ARBA00022448"/>
    </source>
</evidence>
<keyword evidence="7 8" id="KW-0472">Membrane</keyword>
<dbReference type="EMBL" id="JBHTKK010000002">
    <property type="protein sequence ID" value="MFD1065041.1"/>
    <property type="molecule type" value="Genomic_DNA"/>
</dbReference>
<name>A0ABW3NBV6_9BACI</name>
<feature type="transmembrane region" description="Helical" evidence="8">
    <location>
        <begin position="309"/>
        <end position="331"/>
    </location>
</feature>
<evidence type="ECO:0000256" key="1">
    <source>
        <dbReference type="ARBA" id="ARBA00004651"/>
    </source>
</evidence>
<feature type="transmembrane region" description="Helical" evidence="8">
    <location>
        <begin position="111"/>
        <end position="128"/>
    </location>
</feature>
<keyword evidence="4" id="KW-1003">Cell membrane</keyword>
<protein>
    <submittedName>
        <fullName evidence="10">MFS transporter</fullName>
    </submittedName>
</protein>
<dbReference type="InterPro" id="IPR011701">
    <property type="entry name" value="MFS"/>
</dbReference>
<feature type="domain" description="Major facilitator superfamily (MFS) profile" evidence="9">
    <location>
        <begin position="16"/>
        <end position="394"/>
    </location>
</feature>
<accession>A0ABW3NBV6</accession>
<evidence type="ECO:0000313" key="10">
    <source>
        <dbReference type="EMBL" id="MFD1065041.1"/>
    </source>
</evidence>
<feature type="transmembrane region" description="Helical" evidence="8">
    <location>
        <begin position="260"/>
        <end position="278"/>
    </location>
</feature>
<evidence type="ECO:0000256" key="6">
    <source>
        <dbReference type="ARBA" id="ARBA00022989"/>
    </source>
</evidence>
<evidence type="ECO:0000259" key="9">
    <source>
        <dbReference type="PROSITE" id="PS50850"/>
    </source>
</evidence>
<evidence type="ECO:0000256" key="4">
    <source>
        <dbReference type="ARBA" id="ARBA00022475"/>
    </source>
</evidence>
<dbReference type="Pfam" id="PF07690">
    <property type="entry name" value="MFS_1"/>
    <property type="match status" value="1"/>
</dbReference>
<feature type="transmembrane region" description="Helical" evidence="8">
    <location>
        <begin position="343"/>
        <end position="365"/>
    </location>
</feature>
<evidence type="ECO:0000256" key="2">
    <source>
        <dbReference type="ARBA" id="ARBA00008335"/>
    </source>
</evidence>
<gene>
    <name evidence="10" type="ORF">ACFQ19_03290</name>
</gene>
<dbReference type="InterPro" id="IPR036259">
    <property type="entry name" value="MFS_trans_sf"/>
</dbReference>
<comment type="similarity">
    <text evidence="2">Belongs to the major facilitator superfamily.</text>
</comment>
<dbReference type="RefSeq" id="WP_379590578.1">
    <property type="nucleotide sequence ID" value="NZ_JBHTKK010000002.1"/>
</dbReference>
<feature type="transmembrane region" description="Helical" evidence="8">
    <location>
        <begin position="85"/>
        <end position="105"/>
    </location>
</feature>
<dbReference type="PANTHER" id="PTHR43271">
    <property type="entry name" value="BLL2771 PROTEIN"/>
    <property type="match status" value="1"/>
</dbReference>
<dbReference type="PANTHER" id="PTHR43271:SF2">
    <property type="entry name" value="BLL2771 PROTEIN"/>
    <property type="match status" value="1"/>
</dbReference>
<dbReference type="InterPro" id="IPR020846">
    <property type="entry name" value="MFS_dom"/>
</dbReference>
<feature type="transmembrane region" description="Helical" evidence="8">
    <location>
        <begin position="285"/>
        <end position="303"/>
    </location>
</feature>
<keyword evidence="5 8" id="KW-0812">Transmembrane</keyword>
<sequence length="401" mass="43927">MEKRKYDRSDFYFWKITFCLAAASFFIFASLYVVQPLSPVFARDFNVSVSEATLPLSMNVFGLILGLIILGFYSDRVGRVSLIKWSLAISVIPFLFIAMTDSFALLIVMRFIQGFAMAGLPAASLAYINEEIQPSSVGIATALYIASNAFGGMVGRVLASYLVEDMAWQTVFYIFAGAGVFIAALVIMFLPKSQFFEHKYLPFRKDIEGMIFHIKNPVMLLFFGMGIIFQVSFTSVWTYLPFYLEGDPFFLSPQAISYTFLAYGFGVVGAPVAGWLAGSLGLNRVRIAGIITLSAGILMTTIVSLPWIIAGLCVICLGFFTAHSLTATFVTEQATHHKGSASSLYLVSYYIGVAFGSTAVGPIWNQAGWHALVWLAGILPIGYLIFVTLVQKGIKKSASSS</sequence>
<reference evidence="11" key="1">
    <citation type="journal article" date="2019" name="Int. J. Syst. Evol. Microbiol.">
        <title>The Global Catalogue of Microorganisms (GCM) 10K type strain sequencing project: providing services to taxonomists for standard genome sequencing and annotation.</title>
        <authorList>
            <consortium name="The Broad Institute Genomics Platform"/>
            <consortium name="The Broad Institute Genome Sequencing Center for Infectious Disease"/>
            <person name="Wu L."/>
            <person name="Ma J."/>
        </authorList>
    </citation>
    <scope>NUCLEOTIDE SEQUENCE [LARGE SCALE GENOMIC DNA]</scope>
    <source>
        <strain evidence="11">CCUG 56608</strain>
    </source>
</reference>
<organism evidence="10 11">
    <name type="scientific">Oceanobacillus locisalsi</name>
    <dbReference type="NCBI Taxonomy" id="546107"/>
    <lineage>
        <taxon>Bacteria</taxon>
        <taxon>Bacillati</taxon>
        <taxon>Bacillota</taxon>
        <taxon>Bacilli</taxon>
        <taxon>Bacillales</taxon>
        <taxon>Bacillaceae</taxon>
        <taxon>Oceanobacillus</taxon>
    </lineage>
</organism>
<feature type="transmembrane region" description="Helical" evidence="8">
    <location>
        <begin position="371"/>
        <end position="390"/>
    </location>
</feature>
<feature type="transmembrane region" description="Helical" evidence="8">
    <location>
        <begin position="140"/>
        <end position="159"/>
    </location>
</feature>